<feature type="transmembrane region" description="Helical" evidence="1">
    <location>
        <begin position="12"/>
        <end position="41"/>
    </location>
</feature>
<organism evidence="2 3">
    <name type="scientific">Mytilus coruscus</name>
    <name type="common">Sea mussel</name>
    <dbReference type="NCBI Taxonomy" id="42192"/>
    <lineage>
        <taxon>Eukaryota</taxon>
        <taxon>Metazoa</taxon>
        <taxon>Spiralia</taxon>
        <taxon>Lophotrochozoa</taxon>
        <taxon>Mollusca</taxon>
        <taxon>Bivalvia</taxon>
        <taxon>Autobranchia</taxon>
        <taxon>Pteriomorphia</taxon>
        <taxon>Mytilida</taxon>
        <taxon>Mytiloidea</taxon>
        <taxon>Mytilidae</taxon>
        <taxon>Mytilinae</taxon>
        <taxon>Mytilus</taxon>
    </lineage>
</organism>
<dbReference type="EMBL" id="CACVKT020009160">
    <property type="protein sequence ID" value="CAC5420604.1"/>
    <property type="molecule type" value="Genomic_DNA"/>
</dbReference>
<protein>
    <submittedName>
        <fullName evidence="2">Uncharacterized protein</fullName>
    </submittedName>
</protein>
<evidence type="ECO:0000313" key="3">
    <source>
        <dbReference type="Proteomes" id="UP000507470"/>
    </source>
</evidence>
<proteinExistence type="predicted"/>
<evidence type="ECO:0000313" key="2">
    <source>
        <dbReference type="EMBL" id="CAC5420604.1"/>
    </source>
</evidence>
<feature type="transmembrane region" description="Helical" evidence="1">
    <location>
        <begin position="94"/>
        <end position="116"/>
    </location>
</feature>
<feature type="transmembrane region" description="Helical" evidence="1">
    <location>
        <begin position="137"/>
        <end position="156"/>
    </location>
</feature>
<keyword evidence="1" id="KW-0472">Membrane</keyword>
<gene>
    <name evidence="2" type="ORF">MCOR_52817</name>
</gene>
<feature type="transmembrane region" description="Helical" evidence="1">
    <location>
        <begin position="168"/>
        <end position="192"/>
    </location>
</feature>
<dbReference type="Proteomes" id="UP000507470">
    <property type="component" value="Unassembled WGS sequence"/>
</dbReference>
<sequence>MDNQSNVSVVILIPYTFTSVSITIIILQVIGIVFNAAFILITRKGDTKVTDRTLLLASITQIGQGLVTITKFIFVLACKDNETALQWYFIFEPLDFLCCGLYIWLSLSLTTARYFVVKKIEIPNNNPILNRSKIRQWLPFPIVLVASCIFLMMITMDVPDISRYFTVSFLQIAVIGIPMFSFVIFTVFLILYTLKVVFKRRNGIGHYSVRSTCSKQRSQPSVTSRLLQQAIYSLLYHIVFMALPYSYVVATDVCIDIWFSECDILRNQKLFFHYTLAVLPIFNPISLGFFLKQHRKSLKSFWKAMQILLAQQGKQSLQPIPESQEFQLVQQERNSSIEGQKRGPKEIPSRIFTKTSACSDCSISRHSSLASKDPLYFLPDSPFFQSDLENDTISVFNGSPYDDRRASFLSNLTGPSAFVKRHKLSKQSTYSIRSNHSKDKLSIVSITSIASSSGQRVSLGVNSSNQYKHSIASILSIQSAEDLVKDTCIYF</sequence>
<keyword evidence="1" id="KW-0812">Transmembrane</keyword>
<feature type="transmembrane region" description="Helical" evidence="1">
    <location>
        <begin position="234"/>
        <end position="259"/>
    </location>
</feature>
<keyword evidence="1" id="KW-1133">Transmembrane helix</keyword>
<dbReference type="Gene3D" id="1.20.1070.10">
    <property type="entry name" value="Rhodopsin 7-helix transmembrane proteins"/>
    <property type="match status" value="1"/>
</dbReference>
<name>A0A6J8EIY9_MYTCO</name>
<feature type="transmembrane region" description="Helical" evidence="1">
    <location>
        <begin position="271"/>
        <end position="291"/>
    </location>
</feature>
<feature type="transmembrane region" description="Helical" evidence="1">
    <location>
        <begin position="53"/>
        <end position="74"/>
    </location>
</feature>
<reference evidence="2 3" key="1">
    <citation type="submission" date="2020-06" db="EMBL/GenBank/DDBJ databases">
        <authorList>
            <person name="Li R."/>
            <person name="Bekaert M."/>
        </authorList>
    </citation>
    <scope>NUCLEOTIDE SEQUENCE [LARGE SCALE GENOMIC DNA]</scope>
    <source>
        <strain evidence="3">wild</strain>
    </source>
</reference>
<evidence type="ECO:0000256" key="1">
    <source>
        <dbReference type="SAM" id="Phobius"/>
    </source>
</evidence>
<accession>A0A6J8EIY9</accession>
<dbReference type="AlphaFoldDB" id="A0A6J8EIY9"/>
<keyword evidence="3" id="KW-1185">Reference proteome</keyword>
<dbReference type="SUPFAM" id="SSF81321">
    <property type="entry name" value="Family A G protein-coupled receptor-like"/>
    <property type="match status" value="1"/>
</dbReference>